<dbReference type="Pfam" id="PF00015">
    <property type="entry name" value="MCPsignal"/>
    <property type="match status" value="1"/>
</dbReference>
<dbReference type="PANTHER" id="PTHR32089:SF112">
    <property type="entry name" value="LYSOZYME-LIKE PROTEIN-RELATED"/>
    <property type="match status" value="1"/>
</dbReference>
<gene>
    <name evidence="6" type="ORF">ABUE30_05980</name>
</gene>
<evidence type="ECO:0000259" key="5">
    <source>
        <dbReference type="PROSITE" id="PS50111"/>
    </source>
</evidence>
<comment type="caution">
    <text evidence="6">The sequence shown here is derived from an EMBL/GenBank/DDBJ whole genome shotgun (WGS) entry which is preliminary data.</text>
</comment>
<keyword evidence="4" id="KW-1133">Transmembrane helix</keyword>
<dbReference type="Gene3D" id="1.10.287.950">
    <property type="entry name" value="Methyl-accepting chemotaxis protein"/>
    <property type="match status" value="1"/>
</dbReference>
<evidence type="ECO:0000256" key="1">
    <source>
        <dbReference type="ARBA" id="ARBA00004370"/>
    </source>
</evidence>
<dbReference type="Proteomes" id="UP001629953">
    <property type="component" value="Unassembled WGS sequence"/>
</dbReference>
<dbReference type="PROSITE" id="PS50111">
    <property type="entry name" value="CHEMOTAXIS_TRANSDUC_2"/>
    <property type="match status" value="1"/>
</dbReference>
<dbReference type="PANTHER" id="PTHR32089">
    <property type="entry name" value="METHYL-ACCEPTING CHEMOTAXIS PROTEIN MCPB"/>
    <property type="match status" value="1"/>
</dbReference>
<reference evidence="6 7" key="1">
    <citation type="journal article" date="2013" name="Int. J. Syst. Evol. Microbiol.">
        <title>Celerinatantimonas yamalensis sp. nov., a cold-adapted diazotrophic bacterium from a cold permafrost brine.</title>
        <authorList>
            <person name="Shcherbakova V."/>
            <person name="Chuvilskaya N."/>
            <person name="Rivkina E."/>
            <person name="Demidov N."/>
            <person name="Uchaeva V."/>
            <person name="Suetin S."/>
            <person name="Suzina N."/>
            <person name="Gilichinsky D."/>
        </authorList>
    </citation>
    <scope>NUCLEOTIDE SEQUENCE [LARGE SCALE GENOMIC DNA]</scope>
    <source>
        <strain evidence="6 7">C7</strain>
    </source>
</reference>
<dbReference type="SUPFAM" id="SSF58104">
    <property type="entry name" value="Methyl-accepting chemotaxis protein (MCP) signaling domain"/>
    <property type="match status" value="1"/>
</dbReference>
<evidence type="ECO:0000256" key="2">
    <source>
        <dbReference type="ARBA" id="ARBA00023224"/>
    </source>
</evidence>
<accession>A0ABW9G4X5</accession>
<name>A0ABW9G4X5_9GAMM</name>
<dbReference type="EMBL" id="JBEQCT010000002">
    <property type="protein sequence ID" value="MFM2484618.1"/>
    <property type="molecule type" value="Genomic_DNA"/>
</dbReference>
<protein>
    <submittedName>
        <fullName evidence="6">Methyl-accepting chemotaxis protein</fullName>
    </submittedName>
</protein>
<comment type="subcellular location">
    <subcellularLocation>
        <location evidence="1">Membrane</location>
    </subcellularLocation>
</comment>
<dbReference type="InterPro" id="IPR004089">
    <property type="entry name" value="MCPsignal_dom"/>
</dbReference>
<feature type="domain" description="Methyl-accepting transducer" evidence="5">
    <location>
        <begin position="147"/>
        <end position="272"/>
    </location>
</feature>
<evidence type="ECO:0000256" key="3">
    <source>
        <dbReference type="PROSITE-ProRule" id="PRU00284"/>
    </source>
</evidence>
<evidence type="ECO:0000313" key="6">
    <source>
        <dbReference type="EMBL" id="MFM2484618.1"/>
    </source>
</evidence>
<sequence>MSDEVFADMNAEVARLSQQILLIAIASFVLVVGCAFLALPWWYGALLALGGGLLLWWTLSVSGQRVVSLVEPQAQTDDKASRELEYLVVQLQTILPMWQAILASSRHDMDSSVTDVTGQFEQIVQDLDAAVFTDKDDGDIDHRSVLARKVSDMAREAFEGQKQTFKEADQRDHNTVQSIQALHEQMQGIEKASQDVQKIAEQINLLALNAAIEAARAGEHGRGFAVVADEVRTLASRSAKTGDQISQTINIFSHDMDKLAKSVQSTFSEVHQQYQDHELTISQTLGQLDDHMQSLTDDTLALIRQRHDISQRISKVIIRLQFQDRLCQIIDHVEQHFGELIELLPADAHSPEQFEQRVGELLAHMKKRSTTDMERQIYGGDKHLTYSSSQSHNDDLTFF</sequence>
<evidence type="ECO:0000256" key="4">
    <source>
        <dbReference type="SAM" id="Phobius"/>
    </source>
</evidence>
<feature type="transmembrane region" description="Helical" evidence="4">
    <location>
        <begin position="20"/>
        <end position="39"/>
    </location>
</feature>
<keyword evidence="2 3" id="KW-0807">Transducer</keyword>
<keyword evidence="7" id="KW-1185">Reference proteome</keyword>
<keyword evidence="4" id="KW-0812">Transmembrane</keyword>
<proteinExistence type="predicted"/>
<dbReference type="SMART" id="SM00283">
    <property type="entry name" value="MA"/>
    <property type="match status" value="1"/>
</dbReference>
<keyword evidence="4" id="KW-0472">Membrane</keyword>
<organism evidence="6 7">
    <name type="scientific">Celerinatantimonas yamalensis</name>
    <dbReference type="NCBI Taxonomy" id="559956"/>
    <lineage>
        <taxon>Bacteria</taxon>
        <taxon>Pseudomonadati</taxon>
        <taxon>Pseudomonadota</taxon>
        <taxon>Gammaproteobacteria</taxon>
        <taxon>Celerinatantimonadaceae</taxon>
        <taxon>Celerinatantimonas</taxon>
    </lineage>
</organism>
<evidence type="ECO:0000313" key="7">
    <source>
        <dbReference type="Proteomes" id="UP001629953"/>
    </source>
</evidence>